<dbReference type="GO" id="GO:0004222">
    <property type="term" value="F:metalloendopeptidase activity"/>
    <property type="evidence" value="ECO:0007669"/>
    <property type="project" value="TreeGrafter"/>
</dbReference>
<name>A0A1G6TEX3_9ACTN</name>
<reference evidence="4 5" key="1">
    <citation type="submission" date="2016-10" db="EMBL/GenBank/DDBJ databases">
        <authorList>
            <person name="de Groot N.N."/>
        </authorList>
    </citation>
    <scope>NUCLEOTIDE SEQUENCE [LARGE SCALE GENOMIC DNA]</scope>
    <source>
        <strain evidence="4 5">MON 2.2</strain>
    </source>
</reference>
<dbReference type="CDD" id="cd12797">
    <property type="entry name" value="M23_peptidase"/>
    <property type="match status" value="1"/>
</dbReference>
<organism evidence="4 5">
    <name type="scientific">Auraticoccus monumenti</name>
    <dbReference type="NCBI Taxonomy" id="675864"/>
    <lineage>
        <taxon>Bacteria</taxon>
        <taxon>Bacillati</taxon>
        <taxon>Actinomycetota</taxon>
        <taxon>Actinomycetes</taxon>
        <taxon>Propionibacteriales</taxon>
        <taxon>Propionibacteriaceae</taxon>
        <taxon>Auraticoccus</taxon>
    </lineage>
</organism>
<evidence type="ECO:0000256" key="1">
    <source>
        <dbReference type="ARBA" id="ARBA00022729"/>
    </source>
</evidence>
<gene>
    <name evidence="4" type="ORF">SAMN04489747_0602</name>
</gene>
<proteinExistence type="predicted"/>
<dbReference type="InterPro" id="IPR050570">
    <property type="entry name" value="Cell_wall_metabolism_enzyme"/>
</dbReference>
<dbReference type="SUPFAM" id="SSF51261">
    <property type="entry name" value="Duplicated hybrid motif"/>
    <property type="match status" value="1"/>
</dbReference>
<dbReference type="InterPro" id="IPR011055">
    <property type="entry name" value="Dup_hybrid_motif"/>
</dbReference>
<evidence type="ECO:0000313" key="4">
    <source>
        <dbReference type="EMBL" id="SDD27630.1"/>
    </source>
</evidence>
<dbReference type="Pfam" id="PF01551">
    <property type="entry name" value="Peptidase_M23"/>
    <property type="match status" value="1"/>
</dbReference>
<dbReference type="AlphaFoldDB" id="A0A1G6TEX3"/>
<protein>
    <submittedName>
        <fullName evidence="4">Peptidase family M23</fullName>
    </submittedName>
</protein>
<accession>A0A1G6TEX3</accession>
<evidence type="ECO:0000256" key="2">
    <source>
        <dbReference type="SAM" id="SignalP"/>
    </source>
</evidence>
<dbReference type="RefSeq" id="WP_090590504.1">
    <property type="nucleotide sequence ID" value="NZ_LT629688.1"/>
</dbReference>
<feature type="domain" description="M23ase beta-sheet core" evidence="3">
    <location>
        <begin position="83"/>
        <end position="170"/>
    </location>
</feature>
<keyword evidence="1 2" id="KW-0732">Signal</keyword>
<dbReference type="PANTHER" id="PTHR21666">
    <property type="entry name" value="PEPTIDASE-RELATED"/>
    <property type="match status" value="1"/>
</dbReference>
<dbReference type="OrthoDB" id="1099523at2"/>
<evidence type="ECO:0000313" key="5">
    <source>
        <dbReference type="Proteomes" id="UP000198546"/>
    </source>
</evidence>
<dbReference type="InterPro" id="IPR016047">
    <property type="entry name" value="M23ase_b-sheet_dom"/>
</dbReference>
<feature type="chain" id="PRO_5009240297" evidence="2">
    <location>
        <begin position="35"/>
        <end position="193"/>
    </location>
</feature>
<dbReference type="Proteomes" id="UP000198546">
    <property type="component" value="Chromosome i"/>
</dbReference>
<dbReference type="Gene3D" id="2.70.70.10">
    <property type="entry name" value="Glucose Permease (Domain IIA)"/>
    <property type="match status" value="1"/>
</dbReference>
<dbReference type="STRING" id="675864.SAMN04489747_0602"/>
<sequence>MPRSVLSTIGSLAAVAALALAGFSALLPAAPAAASEESTTTTQARPLLKVPFPCHQEWRGVTFAGHERALAIDFNQGSGDSDLGRPVKASAAGTVSTARFLSGQGFGEYVIINHGGGWQTVYAHLQRGSTTVSVGDRVSATTTIGRVGKTGLVDSTSHLHYEQRLNGDDVRIVFGRSNAVQYYATDYFTRTSC</sequence>
<dbReference type="EMBL" id="LT629688">
    <property type="protein sequence ID" value="SDD27630.1"/>
    <property type="molecule type" value="Genomic_DNA"/>
</dbReference>
<evidence type="ECO:0000259" key="3">
    <source>
        <dbReference type="Pfam" id="PF01551"/>
    </source>
</evidence>
<feature type="signal peptide" evidence="2">
    <location>
        <begin position="1"/>
        <end position="34"/>
    </location>
</feature>
<keyword evidence="5" id="KW-1185">Reference proteome</keyword>
<dbReference type="PANTHER" id="PTHR21666:SF289">
    <property type="entry name" value="L-ALA--D-GLU ENDOPEPTIDASE"/>
    <property type="match status" value="1"/>
</dbReference>